<dbReference type="RefSeq" id="WP_125485413.1">
    <property type="nucleotide sequence ID" value="NZ_RSDW01000001.1"/>
</dbReference>
<proteinExistence type="predicted"/>
<name>A0A428MIV0_9BACT</name>
<evidence type="ECO:0000313" key="1">
    <source>
        <dbReference type="EMBL" id="RSL16854.1"/>
    </source>
</evidence>
<dbReference type="InterPro" id="IPR014845">
    <property type="entry name" value="GYD/TTHA1554"/>
</dbReference>
<keyword evidence="2" id="KW-1185">Reference proteome</keyword>
<organism evidence="1 2">
    <name type="scientific">Edaphobacter aggregans</name>
    <dbReference type="NCBI Taxonomy" id="570835"/>
    <lineage>
        <taxon>Bacteria</taxon>
        <taxon>Pseudomonadati</taxon>
        <taxon>Acidobacteriota</taxon>
        <taxon>Terriglobia</taxon>
        <taxon>Terriglobales</taxon>
        <taxon>Acidobacteriaceae</taxon>
        <taxon>Edaphobacter</taxon>
    </lineage>
</organism>
<reference evidence="1 2" key="1">
    <citation type="submission" date="2018-12" db="EMBL/GenBank/DDBJ databases">
        <title>Sequencing of bacterial isolates from soil warming experiment in Harvard Forest, Massachusetts, USA.</title>
        <authorList>
            <person name="Deangelis K."/>
        </authorList>
    </citation>
    <scope>NUCLEOTIDE SEQUENCE [LARGE SCALE GENOMIC DNA]</scope>
    <source>
        <strain evidence="1 2">EB153</strain>
    </source>
</reference>
<accession>A0A428MIV0</accession>
<gene>
    <name evidence="1" type="ORF">EDE15_2380</name>
</gene>
<comment type="caution">
    <text evidence="1">The sequence shown here is derived from an EMBL/GenBank/DDBJ whole genome shotgun (WGS) entry which is preliminary data.</text>
</comment>
<dbReference type="Proteomes" id="UP000269669">
    <property type="component" value="Unassembled WGS sequence"/>
</dbReference>
<dbReference type="EMBL" id="RSDW01000001">
    <property type="protein sequence ID" value="RSL16854.1"/>
    <property type="molecule type" value="Genomic_DNA"/>
</dbReference>
<dbReference type="OrthoDB" id="165683at2"/>
<evidence type="ECO:0000313" key="2">
    <source>
        <dbReference type="Proteomes" id="UP000269669"/>
    </source>
</evidence>
<dbReference type="Pfam" id="PF08734">
    <property type="entry name" value="GYD"/>
    <property type="match status" value="1"/>
</dbReference>
<protein>
    <submittedName>
        <fullName evidence="1">Uncharacterized protein with GYD domain</fullName>
    </submittedName>
</protein>
<sequence length="109" mass="11201">MAQYLVQVAYTSEAIATLVNNPHDRIVVVSKVVKKLGGKVVNGWLSFGEYDTAVIVHLPDNVAAAAFSMALGAGGAAKNVKTTPLLSVEEGISAMKAAATTGYKPPASA</sequence>
<dbReference type="AlphaFoldDB" id="A0A428MIV0"/>